<name>A0ABW2SAJ3_9BURK</name>
<dbReference type="Gene3D" id="3.40.190.10">
    <property type="entry name" value="Periplasmic binding protein-like II"/>
    <property type="match status" value="1"/>
</dbReference>
<feature type="signal peptide" evidence="2">
    <location>
        <begin position="1"/>
        <end position="26"/>
    </location>
</feature>
<protein>
    <submittedName>
        <fullName evidence="3">Bug family tripartite tricarboxylate transporter substrate binding protein</fullName>
    </submittedName>
</protein>
<gene>
    <name evidence="3" type="ORF">ACFQU0_06990</name>
</gene>
<dbReference type="RefSeq" id="WP_382199457.1">
    <property type="nucleotide sequence ID" value="NZ_JBHTBZ010000015.1"/>
</dbReference>
<keyword evidence="4" id="KW-1185">Reference proteome</keyword>
<dbReference type="CDD" id="cd13579">
    <property type="entry name" value="PBP2_Bug_NagM"/>
    <property type="match status" value="1"/>
</dbReference>
<dbReference type="EMBL" id="JBHTBZ010000015">
    <property type="protein sequence ID" value="MFC7460173.1"/>
    <property type="molecule type" value="Genomic_DNA"/>
</dbReference>
<evidence type="ECO:0000256" key="2">
    <source>
        <dbReference type="SAM" id="SignalP"/>
    </source>
</evidence>
<organism evidence="3 4">
    <name type="scientific">Hydrogenophaga defluvii</name>
    <dbReference type="NCBI Taxonomy" id="249410"/>
    <lineage>
        <taxon>Bacteria</taxon>
        <taxon>Pseudomonadati</taxon>
        <taxon>Pseudomonadota</taxon>
        <taxon>Betaproteobacteria</taxon>
        <taxon>Burkholderiales</taxon>
        <taxon>Comamonadaceae</taxon>
        <taxon>Hydrogenophaga</taxon>
    </lineage>
</organism>
<dbReference type="Pfam" id="PF03401">
    <property type="entry name" value="TctC"/>
    <property type="match status" value="1"/>
</dbReference>
<evidence type="ECO:0000256" key="1">
    <source>
        <dbReference type="ARBA" id="ARBA00006987"/>
    </source>
</evidence>
<dbReference type="Proteomes" id="UP001596457">
    <property type="component" value="Unassembled WGS sequence"/>
</dbReference>
<dbReference type="PANTHER" id="PTHR42928:SF5">
    <property type="entry name" value="BLR1237 PROTEIN"/>
    <property type="match status" value="1"/>
</dbReference>
<evidence type="ECO:0000313" key="4">
    <source>
        <dbReference type="Proteomes" id="UP001596457"/>
    </source>
</evidence>
<evidence type="ECO:0000313" key="3">
    <source>
        <dbReference type="EMBL" id="MFC7460173.1"/>
    </source>
</evidence>
<keyword evidence="2" id="KW-0732">Signal</keyword>
<feature type="chain" id="PRO_5046243188" evidence="2">
    <location>
        <begin position="27"/>
        <end position="327"/>
    </location>
</feature>
<dbReference type="InterPro" id="IPR005064">
    <property type="entry name" value="BUG"/>
</dbReference>
<dbReference type="SUPFAM" id="SSF53850">
    <property type="entry name" value="Periplasmic binding protein-like II"/>
    <property type="match status" value="1"/>
</dbReference>
<dbReference type="PIRSF" id="PIRSF017082">
    <property type="entry name" value="YflP"/>
    <property type="match status" value="1"/>
</dbReference>
<proteinExistence type="inferred from homology"/>
<dbReference type="InterPro" id="IPR042100">
    <property type="entry name" value="Bug_dom1"/>
</dbReference>
<dbReference type="Gene3D" id="3.40.190.150">
    <property type="entry name" value="Bordetella uptake gene, domain 1"/>
    <property type="match status" value="1"/>
</dbReference>
<comment type="caution">
    <text evidence="3">The sequence shown here is derived from an EMBL/GenBank/DDBJ whole genome shotgun (WGS) entry which is preliminary data.</text>
</comment>
<reference evidence="4" key="1">
    <citation type="journal article" date="2019" name="Int. J. Syst. Evol. Microbiol.">
        <title>The Global Catalogue of Microorganisms (GCM) 10K type strain sequencing project: providing services to taxonomists for standard genome sequencing and annotation.</title>
        <authorList>
            <consortium name="The Broad Institute Genomics Platform"/>
            <consortium name="The Broad Institute Genome Sequencing Center for Infectious Disease"/>
            <person name="Wu L."/>
            <person name="Ma J."/>
        </authorList>
    </citation>
    <scope>NUCLEOTIDE SEQUENCE [LARGE SCALE GENOMIC DNA]</scope>
    <source>
        <strain evidence="4">CCUG 53903</strain>
    </source>
</reference>
<sequence>MSLNRRDLLLGACAAPLLAHPLSALAQSLDLAKIIVGFPAGGGVDLVARRVAEKLRPAYAKAVVVDNRPGAGGQIAVSAVKAAPADGSSLLLTPMTILAIYPHTYKKLPYDPVADLVPVSRVVSFGFGVAVGPSVPASVTTVPELMAWFRANPGQANYGTAAAGSTMNFIGDLLARAAKTEVRHVPYRGSQLAIQDMMGGQVPAVVAPLGELTPHLKGDRARLLATTGASRSRFFPQTPTLGEQGFAEMDLTEWHGLFAPANTPADTVSRLNSAVRAALAQADVVEALAAQSFEVAPTSPAELRSLLARDTQLWGRLVTSTGFKPEG</sequence>
<dbReference type="PANTHER" id="PTHR42928">
    <property type="entry name" value="TRICARBOXYLATE-BINDING PROTEIN"/>
    <property type="match status" value="1"/>
</dbReference>
<accession>A0ABW2SAJ3</accession>
<comment type="similarity">
    <text evidence="1">Belongs to the UPF0065 (bug) family.</text>
</comment>